<evidence type="ECO:0000313" key="3">
    <source>
        <dbReference type="EMBL" id="SJZ52824.1"/>
    </source>
</evidence>
<accession>A0A1T4LEC5</accession>
<feature type="chain" id="PRO_5012323480" evidence="2">
    <location>
        <begin position="25"/>
        <end position="270"/>
    </location>
</feature>
<evidence type="ECO:0000313" key="4">
    <source>
        <dbReference type="Proteomes" id="UP000190625"/>
    </source>
</evidence>
<reference evidence="4" key="1">
    <citation type="submission" date="2017-02" db="EMBL/GenBank/DDBJ databases">
        <authorList>
            <person name="Varghese N."/>
            <person name="Submissions S."/>
        </authorList>
    </citation>
    <scope>NUCLEOTIDE SEQUENCE [LARGE SCALE GENOMIC DNA]</scope>
    <source>
        <strain evidence="4">ATCC BAA-73</strain>
    </source>
</reference>
<feature type="region of interest" description="Disordered" evidence="1">
    <location>
        <begin position="33"/>
        <end position="54"/>
    </location>
</feature>
<dbReference type="EMBL" id="FUWM01000008">
    <property type="protein sequence ID" value="SJZ52824.1"/>
    <property type="molecule type" value="Genomic_DNA"/>
</dbReference>
<gene>
    <name evidence="3" type="ORF">SAMN02745118_01093</name>
</gene>
<organism evidence="3 4">
    <name type="scientific">Selenihalanaerobacter shriftii</name>
    <dbReference type="NCBI Taxonomy" id="142842"/>
    <lineage>
        <taxon>Bacteria</taxon>
        <taxon>Bacillati</taxon>
        <taxon>Bacillota</taxon>
        <taxon>Clostridia</taxon>
        <taxon>Halanaerobiales</taxon>
        <taxon>Halobacteroidaceae</taxon>
        <taxon>Selenihalanaerobacter</taxon>
    </lineage>
</organism>
<keyword evidence="4" id="KW-1185">Reference proteome</keyword>
<feature type="compositionally biased region" description="Basic residues" evidence="1">
    <location>
        <begin position="33"/>
        <end position="49"/>
    </location>
</feature>
<evidence type="ECO:0000256" key="2">
    <source>
        <dbReference type="SAM" id="SignalP"/>
    </source>
</evidence>
<feature type="signal peptide" evidence="2">
    <location>
        <begin position="1"/>
        <end position="24"/>
    </location>
</feature>
<protein>
    <submittedName>
        <fullName evidence="3">Uncharacterized protein</fullName>
    </submittedName>
</protein>
<dbReference type="OrthoDB" id="2111217at2"/>
<dbReference type="RefSeq" id="WP_078809586.1">
    <property type="nucleotide sequence ID" value="NZ_FUWM01000008.1"/>
</dbReference>
<dbReference type="Proteomes" id="UP000190625">
    <property type="component" value="Unassembled WGS sequence"/>
</dbReference>
<proteinExistence type="predicted"/>
<dbReference type="AlphaFoldDB" id="A0A1T4LEC5"/>
<keyword evidence="2" id="KW-0732">Signal</keyword>
<sequence>MKRKVSLLLIILLIMTLMSSIVIAKPKKGKFKQGKFKHGKKKSKKHAKKDYHDNSNSTDFVKNVFNIEDQKIRYFKKFDLKPEELSFILYLHSMSNRPVTDKEVNFIISNKNNWGRVTWHFGLPPIMFEEEILTFRHPMQTRSRLYLPLGKTGHKSRHRGFIKEKLNVDYNKYEYKYENKRAKIKEKIEIKLDKYEYKYENRRSGIKEKLEVKYPSYKYEYHYINRMTGKNIKQEGIGRPINPRIFYKNLRNKKDEDSNFHLSININIDL</sequence>
<name>A0A1T4LEC5_9FIRM</name>
<evidence type="ECO:0000256" key="1">
    <source>
        <dbReference type="SAM" id="MobiDB-lite"/>
    </source>
</evidence>